<feature type="transmembrane region" description="Helical" evidence="1">
    <location>
        <begin position="292"/>
        <end position="315"/>
    </location>
</feature>
<dbReference type="PANTHER" id="PTHR37305">
    <property type="entry name" value="INTEGRAL MEMBRANE PROTEIN-RELATED"/>
    <property type="match status" value="1"/>
</dbReference>
<dbReference type="Proteomes" id="UP000184526">
    <property type="component" value="Unassembled WGS sequence"/>
</dbReference>
<keyword evidence="1" id="KW-1133">Transmembrane helix</keyword>
<organism evidence="2 3">
    <name type="scientific">Clostridium collagenovorans DSM 3089</name>
    <dbReference type="NCBI Taxonomy" id="1121306"/>
    <lineage>
        <taxon>Bacteria</taxon>
        <taxon>Bacillati</taxon>
        <taxon>Bacillota</taxon>
        <taxon>Clostridia</taxon>
        <taxon>Eubacteriales</taxon>
        <taxon>Clostridiaceae</taxon>
        <taxon>Clostridium</taxon>
    </lineage>
</organism>
<gene>
    <name evidence="2" type="ORF">SAMN02745196_02905</name>
</gene>
<name>A0A1M5YFQ7_9CLOT</name>
<feature type="transmembrane region" description="Helical" evidence="1">
    <location>
        <begin position="225"/>
        <end position="254"/>
    </location>
</feature>
<keyword evidence="3" id="KW-1185">Reference proteome</keyword>
<evidence type="ECO:0000313" key="3">
    <source>
        <dbReference type="Proteomes" id="UP000184526"/>
    </source>
</evidence>
<evidence type="ECO:0000256" key="1">
    <source>
        <dbReference type="SAM" id="Phobius"/>
    </source>
</evidence>
<keyword evidence="1" id="KW-0472">Membrane</keyword>
<feature type="transmembrane region" description="Helical" evidence="1">
    <location>
        <begin position="322"/>
        <end position="339"/>
    </location>
</feature>
<reference evidence="2 3" key="1">
    <citation type="submission" date="2016-11" db="EMBL/GenBank/DDBJ databases">
        <authorList>
            <person name="Jaros S."/>
            <person name="Januszkiewicz K."/>
            <person name="Wedrychowicz H."/>
        </authorList>
    </citation>
    <scope>NUCLEOTIDE SEQUENCE [LARGE SCALE GENOMIC DNA]</scope>
    <source>
        <strain evidence="2 3">DSM 3089</strain>
    </source>
</reference>
<feature type="transmembrane region" description="Helical" evidence="1">
    <location>
        <begin position="185"/>
        <end position="204"/>
    </location>
</feature>
<evidence type="ECO:0000313" key="2">
    <source>
        <dbReference type="EMBL" id="SHI10875.1"/>
    </source>
</evidence>
<feature type="transmembrane region" description="Helical" evidence="1">
    <location>
        <begin position="373"/>
        <end position="393"/>
    </location>
</feature>
<dbReference type="OrthoDB" id="2024038at2"/>
<accession>A0A1M5YFQ7</accession>
<keyword evidence="1" id="KW-0812">Transmembrane</keyword>
<dbReference type="GO" id="GO:0140359">
    <property type="term" value="F:ABC-type transporter activity"/>
    <property type="evidence" value="ECO:0007669"/>
    <property type="project" value="InterPro"/>
</dbReference>
<dbReference type="EMBL" id="FQXP01000014">
    <property type="protein sequence ID" value="SHI10875.1"/>
    <property type="molecule type" value="Genomic_DNA"/>
</dbReference>
<protein>
    <submittedName>
        <fullName evidence="2">ABC-type Na+ efflux pump, permease component</fullName>
    </submittedName>
</protein>
<dbReference type="GO" id="GO:0005886">
    <property type="term" value="C:plasma membrane"/>
    <property type="evidence" value="ECO:0007669"/>
    <property type="project" value="UniProtKB-SubCell"/>
</dbReference>
<dbReference type="RefSeq" id="WP_072832716.1">
    <property type="nucleotide sequence ID" value="NZ_FQXP01000014.1"/>
</dbReference>
<dbReference type="PANTHER" id="PTHR37305:SF1">
    <property type="entry name" value="MEMBRANE PROTEIN"/>
    <property type="match status" value="1"/>
</dbReference>
<dbReference type="STRING" id="1121306.SAMN02745196_02905"/>
<sequence>MWVLIKHEFKRFFKNKFIMLLLISMVLINLGSGIAMKSYSVNNDFYDETKIHSDFLEEYSPIVEDFKDEINNNVELSDIDQLTYTKANFLSEYHSKAIYCILKKDNAALLENELNYGDFVLKDFFDHMGDSSYESIVQKEKVDVEKLQLNTFLYRYMYENNIKLPFRAEYYPSGLNLTLFLLKNVYVLLLPIIIIFLSASAICGELDNNTFKLLFTQPISKFKILLSKMLVSLSLGFIFLLVVLISSLIIGTILTEFGDVNYPVAIFNNTSMAAVDKYQAINFASISNLGRVLLQIIGYLSLIIPFITLLSVFVSSVCKNKISSNTILLIGTIILYLFSNNLPLGREFNPVTYINTYNVITGTYTLTHPTVSISLGIIIMISIALLSTIFSILKCKKLTLD</sequence>
<dbReference type="AlphaFoldDB" id="A0A1M5YFQ7"/>
<dbReference type="Pfam" id="PF12679">
    <property type="entry name" value="ABC2_membrane_2"/>
    <property type="match status" value="1"/>
</dbReference>
<proteinExistence type="predicted"/>